<evidence type="ECO:0000256" key="3">
    <source>
        <dbReference type="PROSITE-ProRule" id="PRU00175"/>
    </source>
</evidence>
<evidence type="ECO:0000256" key="2">
    <source>
        <dbReference type="ARBA" id="ARBA00022833"/>
    </source>
</evidence>
<evidence type="ECO:0000313" key="7">
    <source>
        <dbReference type="WBParaSite" id="ACRNAN_scaffold17697.g26311.t1"/>
    </source>
</evidence>
<evidence type="ECO:0000256" key="4">
    <source>
        <dbReference type="SAM" id="Phobius"/>
    </source>
</evidence>
<keyword evidence="2" id="KW-0862">Zinc</keyword>
<dbReference type="InterPro" id="IPR013083">
    <property type="entry name" value="Znf_RING/FYVE/PHD"/>
</dbReference>
<dbReference type="Gene3D" id="3.30.40.10">
    <property type="entry name" value="Zinc/RING finger domain, C3HC4 (zinc finger)"/>
    <property type="match status" value="1"/>
</dbReference>
<feature type="domain" description="RING-type" evidence="5">
    <location>
        <begin position="106"/>
        <end position="141"/>
    </location>
</feature>
<dbReference type="GO" id="GO:0008270">
    <property type="term" value="F:zinc ion binding"/>
    <property type="evidence" value="ECO:0007669"/>
    <property type="project" value="UniProtKB-KW"/>
</dbReference>
<sequence length="152" mass="17719">MDEGLVIIVIAICILGIIFWCIYMSKQIKKEVRHQASEQFQEIISEQIQASTSRQKKFHKAPRVNLPTIHEEMAPKDQKVVYKPQPIKIEAEFPQHYPDITLKKVCCICWDKRPETALFPCGHAKFCDLCAQQCKKCPICRVNVESRKRIFM</sequence>
<organism evidence="6 7">
    <name type="scientific">Acrobeloides nanus</name>
    <dbReference type="NCBI Taxonomy" id="290746"/>
    <lineage>
        <taxon>Eukaryota</taxon>
        <taxon>Metazoa</taxon>
        <taxon>Ecdysozoa</taxon>
        <taxon>Nematoda</taxon>
        <taxon>Chromadorea</taxon>
        <taxon>Rhabditida</taxon>
        <taxon>Tylenchina</taxon>
        <taxon>Cephalobomorpha</taxon>
        <taxon>Cephaloboidea</taxon>
        <taxon>Cephalobidae</taxon>
        <taxon>Acrobeloides</taxon>
    </lineage>
</organism>
<keyword evidence="4" id="KW-0472">Membrane</keyword>
<accession>A0A914D3T5</accession>
<keyword evidence="4" id="KW-0812">Transmembrane</keyword>
<protein>
    <submittedName>
        <fullName evidence="7">RING-type domain-containing protein</fullName>
    </submittedName>
</protein>
<dbReference type="WBParaSite" id="ACRNAN_scaffold17697.g26311.t1">
    <property type="protein sequence ID" value="ACRNAN_scaffold17697.g26311.t1"/>
    <property type="gene ID" value="ACRNAN_scaffold17697.g26311"/>
</dbReference>
<proteinExistence type="predicted"/>
<evidence type="ECO:0000313" key="6">
    <source>
        <dbReference type="Proteomes" id="UP000887540"/>
    </source>
</evidence>
<dbReference type="AlphaFoldDB" id="A0A914D3T5"/>
<dbReference type="SMART" id="SM00184">
    <property type="entry name" value="RING"/>
    <property type="match status" value="1"/>
</dbReference>
<evidence type="ECO:0000256" key="1">
    <source>
        <dbReference type="ARBA" id="ARBA00022771"/>
    </source>
</evidence>
<keyword evidence="1 3" id="KW-0863">Zinc-finger</keyword>
<feature type="transmembrane region" description="Helical" evidence="4">
    <location>
        <begin position="6"/>
        <end position="23"/>
    </location>
</feature>
<dbReference type="PROSITE" id="PS50089">
    <property type="entry name" value="ZF_RING_2"/>
    <property type="match status" value="1"/>
</dbReference>
<dbReference type="Proteomes" id="UP000887540">
    <property type="component" value="Unplaced"/>
</dbReference>
<reference evidence="7" key="1">
    <citation type="submission" date="2022-11" db="UniProtKB">
        <authorList>
            <consortium name="WormBaseParasite"/>
        </authorList>
    </citation>
    <scope>IDENTIFICATION</scope>
</reference>
<dbReference type="InterPro" id="IPR001841">
    <property type="entry name" value="Znf_RING"/>
</dbReference>
<keyword evidence="1 3" id="KW-0479">Metal-binding</keyword>
<name>A0A914D3T5_9BILA</name>
<evidence type="ECO:0000259" key="5">
    <source>
        <dbReference type="PROSITE" id="PS50089"/>
    </source>
</evidence>
<dbReference type="Pfam" id="PF13920">
    <property type="entry name" value="zf-C3HC4_3"/>
    <property type="match status" value="1"/>
</dbReference>
<keyword evidence="6" id="KW-1185">Reference proteome</keyword>
<keyword evidence="4" id="KW-1133">Transmembrane helix</keyword>
<dbReference type="SUPFAM" id="SSF57850">
    <property type="entry name" value="RING/U-box"/>
    <property type="match status" value="1"/>
</dbReference>